<name>A0ABP9HHH1_9FLAO</name>
<dbReference type="InterPro" id="IPR027417">
    <property type="entry name" value="P-loop_NTPase"/>
</dbReference>
<comment type="caution">
    <text evidence="3">The sequence shown here is derived from an EMBL/GenBank/DDBJ whole genome shotgun (WGS) entry which is preliminary data.</text>
</comment>
<keyword evidence="1" id="KW-0175">Coiled coil</keyword>
<evidence type="ECO:0000313" key="3">
    <source>
        <dbReference type="EMBL" id="GAA4970551.1"/>
    </source>
</evidence>
<dbReference type="InterPro" id="IPR038729">
    <property type="entry name" value="Rad50/SbcC_AAA"/>
</dbReference>
<keyword evidence="4" id="KW-1185">Reference proteome</keyword>
<dbReference type="RefSeq" id="WP_345168070.1">
    <property type="nucleotide sequence ID" value="NZ_BAABJK010000006.1"/>
</dbReference>
<reference evidence="4" key="1">
    <citation type="journal article" date="2019" name="Int. J. Syst. Evol. Microbiol.">
        <title>The Global Catalogue of Microorganisms (GCM) 10K type strain sequencing project: providing services to taxonomists for standard genome sequencing and annotation.</title>
        <authorList>
            <consortium name="The Broad Institute Genomics Platform"/>
            <consortium name="The Broad Institute Genome Sequencing Center for Infectious Disease"/>
            <person name="Wu L."/>
            <person name="Ma J."/>
        </authorList>
    </citation>
    <scope>NUCLEOTIDE SEQUENCE [LARGE SCALE GENOMIC DNA]</scope>
    <source>
        <strain evidence="4">JCM 18287</strain>
    </source>
</reference>
<feature type="coiled-coil region" evidence="1">
    <location>
        <begin position="238"/>
        <end position="265"/>
    </location>
</feature>
<sequence length="603" mass="68894">MKAGFILKELRLIGDSVEKASIVFEKGVNIITGPSNVGKTFIFQCLNYMFGGSKPPKPIKQVRPYDFIYLEIKDSQNEHFTLLSDLKGGNFKLYNSSIDNIKESEEFEILDRKHNPSSEKTVSAFLLKLNNLNGKKIRTNQKGKTRQISYRDIVKFSMVNETQITTEDSLIVSHYTKATEESNVLKLIATGRDDSTVIESLSQNQLANRKGKLEILKEFIIENEKELKTYKVEPSLILAETNSVIEKLSEKHSSLQNKYNEIESKRTEASEVLYIRQSRKRVIEELYKRTDLLKSHYYSDVARLKSTIETSVLLNEENHSTNGNCPLCNGEIKQECSIADIKKIIDSCSTEIQKIEILIQELIESEKVLKEEFNDISKAVSSLEKNIDEYTLELDKGIGLEMGSIIKQINIQNEKKSIVLGALYKFEQLKKFKKEKEKLENSIPSSSSKESFEHITTASLTPLSKALKSVLEGYNYPNLTHVSYSEEQNDFVISGENRNLSGKGYRAIIYSAFIVALQELIYQKDYSIGVPILDSPLVTYRKPENEGEITISDDLAMDFYRYVTSKNELEQIIIIENEEPPIDIIDKINHIKYSRKNGFIPQK</sequence>
<dbReference type="Pfam" id="PF13476">
    <property type="entry name" value="AAA_23"/>
    <property type="match status" value="1"/>
</dbReference>
<proteinExistence type="predicted"/>
<accession>A0ABP9HHH1</accession>
<dbReference type="Gene3D" id="3.40.50.300">
    <property type="entry name" value="P-loop containing nucleotide triphosphate hydrolases"/>
    <property type="match status" value="1"/>
</dbReference>
<organism evidence="3 4">
    <name type="scientific">Algibacter aquimarinus</name>
    <dbReference type="NCBI Taxonomy" id="1136748"/>
    <lineage>
        <taxon>Bacteria</taxon>
        <taxon>Pseudomonadati</taxon>
        <taxon>Bacteroidota</taxon>
        <taxon>Flavobacteriia</taxon>
        <taxon>Flavobacteriales</taxon>
        <taxon>Flavobacteriaceae</taxon>
        <taxon>Algibacter</taxon>
    </lineage>
</organism>
<evidence type="ECO:0000313" key="4">
    <source>
        <dbReference type="Proteomes" id="UP001501692"/>
    </source>
</evidence>
<feature type="coiled-coil region" evidence="1">
    <location>
        <begin position="352"/>
        <end position="393"/>
    </location>
</feature>
<dbReference type="SUPFAM" id="SSF75712">
    <property type="entry name" value="Rad50 coiled-coil Zn hook"/>
    <property type="match status" value="1"/>
</dbReference>
<gene>
    <name evidence="3" type="ORF">GCM10023315_20550</name>
</gene>
<feature type="domain" description="Rad50/SbcC-type AAA" evidence="2">
    <location>
        <begin position="16"/>
        <end position="263"/>
    </location>
</feature>
<protein>
    <recommendedName>
        <fullName evidence="2">Rad50/SbcC-type AAA domain-containing protein</fullName>
    </recommendedName>
</protein>
<dbReference type="EMBL" id="BAABJK010000006">
    <property type="protein sequence ID" value="GAA4970551.1"/>
    <property type="molecule type" value="Genomic_DNA"/>
</dbReference>
<dbReference type="Proteomes" id="UP001501692">
    <property type="component" value="Unassembled WGS sequence"/>
</dbReference>
<evidence type="ECO:0000256" key="1">
    <source>
        <dbReference type="SAM" id="Coils"/>
    </source>
</evidence>
<evidence type="ECO:0000259" key="2">
    <source>
        <dbReference type="Pfam" id="PF13476"/>
    </source>
</evidence>